<keyword evidence="6" id="KW-0539">Nucleus</keyword>
<reference evidence="9 10" key="1">
    <citation type="journal article" date="2019" name="G3 (Bethesda)">
        <title>Sequencing of a Wild Apple (Malus baccata) Genome Unravels the Differences Between Cultivated and Wild Apple Species Regarding Disease Resistance and Cold Tolerance.</title>
        <authorList>
            <person name="Chen X."/>
        </authorList>
    </citation>
    <scope>NUCLEOTIDE SEQUENCE [LARGE SCALE GENOMIC DNA]</scope>
    <source>
        <strain evidence="10">cv. Shandingzi</strain>
        <tissue evidence="9">Leaves</tissue>
    </source>
</reference>
<feature type="domain" description="SWIM-type" evidence="8">
    <location>
        <begin position="578"/>
        <end position="614"/>
    </location>
</feature>
<feature type="coiled-coil region" evidence="7">
    <location>
        <begin position="879"/>
        <end position="931"/>
    </location>
</feature>
<evidence type="ECO:0000256" key="6">
    <source>
        <dbReference type="RuleBase" id="RU367018"/>
    </source>
</evidence>
<evidence type="ECO:0000256" key="4">
    <source>
        <dbReference type="ARBA" id="ARBA00022833"/>
    </source>
</evidence>
<keyword evidence="10" id="KW-1185">Reference proteome</keyword>
<dbReference type="InterPro" id="IPR018289">
    <property type="entry name" value="MULE_transposase_dom"/>
</dbReference>
<dbReference type="Proteomes" id="UP000315295">
    <property type="component" value="Unassembled WGS sequence"/>
</dbReference>
<dbReference type="Pfam" id="PF10551">
    <property type="entry name" value="MULE"/>
    <property type="match status" value="1"/>
</dbReference>
<comment type="caution">
    <text evidence="9">The sequence shown here is derived from an EMBL/GenBank/DDBJ whole genome shotgun (WGS) entry which is preliminary data.</text>
</comment>
<keyword evidence="7" id="KW-0175">Coiled coil</keyword>
<dbReference type="PROSITE" id="PS50966">
    <property type="entry name" value="ZF_SWIM"/>
    <property type="match status" value="1"/>
</dbReference>
<protein>
    <recommendedName>
        <fullName evidence="6">Protein FAR1-RELATED SEQUENCE</fullName>
    </recommendedName>
</protein>
<dbReference type="GO" id="GO:0006355">
    <property type="term" value="P:regulation of DNA-templated transcription"/>
    <property type="evidence" value="ECO:0007669"/>
    <property type="project" value="UniProtKB-UniRule"/>
</dbReference>
<dbReference type="EMBL" id="VIEB01000057">
    <property type="protein sequence ID" value="TQE09467.1"/>
    <property type="molecule type" value="Genomic_DNA"/>
</dbReference>
<keyword evidence="2 6" id="KW-0479">Metal-binding</keyword>
<dbReference type="GO" id="GO:0005634">
    <property type="term" value="C:nucleus"/>
    <property type="evidence" value="ECO:0007669"/>
    <property type="project" value="UniProtKB-SubCell"/>
</dbReference>
<dbReference type="InterPro" id="IPR006564">
    <property type="entry name" value="Znf_PMZ"/>
</dbReference>
<evidence type="ECO:0000259" key="8">
    <source>
        <dbReference type="PROSITE" id="PS50966"/>
    </source>
</evidence>
<dbReference type="InterPro" id="IPR031052">
    <property type="entry name" value="FHY3/FAR1"/>
</dbReference>
<comment type="function">
    <text evidence="6">Putative transcription activator involved in regulating light control of development.</text>
</comment>
<dbReference type="AlphaFoldDB" id="A0A540NEJ0"/>
<dbReference type="InterPro" id="IPR004330">
    <property type="entry name" value="FAR1_DNA_bnd_dom"/>
</dbReference>
<dbReference type="SMART" id="SM00575">
    <property type="entry name" value="ZnF_PMZ"/>
    <property type="match status" value="1"/>
</dbReference>
<evidence type="ECO:0000313" key="10">
    <source>
        <dbReference type="Proteomes" id="UP000315295"/>
    </source>
</evidence>
<comment type="similarity">
    <text evidence="1 6">Belongs to the FHY3/FAR1 family.</text>
</comment>
<evidence type="ECO:0000256" key="2">
    <source>
        <dbReference type="ARBA" id="ARBA00022723"/>
    </source>
</evidence>
<keyword evidence="4 6" id="KW-0862">Zinc</keyword>
<evidence type="ECO:0000256" key="5">
    <source>
        <dbReference type="PROSITE-ProRule" id="PRU00325"/>
    </source>
</evidence>
<dbReference type="InterPro" id="IPR007527">
    <property type="entry name" value="Znf_SWIM"/>
</dbReference>
<evidence type="ECO:0000256" key="1">
    <source>
        <dbReference type="ARBA" id="ARBA00005889"/>
    </source>
</evidence>
<comment type="subcellular location">
    <subcellularLocation>
        <location evidence="6">Nucleus</location>
    </subcellularLocation>
</comment>
<dbReference type="GO" id="GO:0008270">
    <property type="term" value="F:zinc ion binding"/>
    <property type="evidence" value="ECO:0007669"/>
    <property type="project" value="UniProtKB-UniRule"/>
</dbReference>
<dbReference type="Pfam" id="PF04434">
    <property type="entry name" value="SWIM"/>
    <property type="match status" value="1"/>
</dbReference>
<evidence type="ECO:0000256" key="3">
    <source>
        <dbReference type="ARBA" id="ARBA00022771"/>
    </source>
</evidence>
<dbReference type="STRING" id="106549.A0A540NEJ0"/>
<gene>
    <name evidence="9" type="ORF">C1H46_004960</name>
</gene>
<keyword evidence="3 5" id="KW-0863">Zinc-finger</keyword>
<name>A0A540NEJ0_MALBA</name>
<evidence type="ECO:0000256" key="7">
    <source>
        <dbReference type="SAM" id="Coils"/>
    </source>
</evidence>
<organism evidence="9 10">
    <name type="scientific">Malus baccata</name>
    <name type="common">Siberian crab apple</name>
    <name type="synonym">Pyrus baccata</name>
    <dbReference type="NCBI Taxonomy" id="106549"/>
    <lineage>
        <taxon>Eukaryota</taxon>
        <taxon>Viridiplantae</taxon>
        <taxon>Streptophyta</taxon>
        <taxon>Embryophyta</taxon>
        <taxon>Tracheophyta</taxon>
        <taxon>Spermatophyta</taxon>
        <taxon>Magnoliopsida</taxon>
        <taxon>eudicotyledons</taxon>
        <taxon>Gunneridae</taxon>
        <taxon>Pentapetalae</taxon>
        <taxon>rosids</taxon>
        <taxon>fabids</taxon>
        <taxon>Rosales</taxon>
        <taxon>Rosaceae</taxon>
        <taxon>Amygdaloideae</taxon>
        <taxon>Maleae</taxon>
        <taxon>Malus</taxon>
    </lineage>
</organism>
<accession>A0A540NEJ0</accession>
<sequence>MDNEVIEFDIGLGGGGGRDGDDDFVDIEHPVDDEEMVDSPLMGSATGSGSGIVFGGGEIYLPEGDLLDLEPYDGMEFESEEAAKAFYNSYARRVGFSTRVSSSRRSRRDGAIIQRQFVCAKEGFRNLNEKRTKDREIKRPRTITRVGCKASFSVKMQDSGRWVVSGFVKEHNHELVPPDQVHCLRSHRQISGPAKTLIDTLQAAGMGPRRIMSALIKEYGGISKVGFTEVDCRNYMRNNRQKSLDGDIQMLLDYLRQMQADNQNFFYAVRGDDDKSMGNVIWADPKARINYSYFGDTVTFDTTYRSNRYRLPFAPFTGVNHHGQPVLFGCAFLINESEASFVWLFKTWLMAMSGRPPVSITTDHDPVIQSAIKQVFPQTRHRFCKWHVFKKCQEKLSHVFLKHPTFEADFHKCVNLTESIEEFESYWLSLVDKYSLRDHEWIQMVYSARRQWVPVYLRDTFFAEMSITQRSDSMNSYFDGYVNASTNLSQFFKLYEKALESRNEKEVKADFETMNTAPVLKTPSPMEKQVSELYTKKIFMRFQEELVGTLTFTASKGDDDGEIITYQVAKFGEDHKAYYVKLNVLEMMATCSCQMFEFSGLLCRHVLAVFRVTNVLTLPSHYILKRWTRNAKSNVMLEERSSDVYTNYLESHTVRYNTLRHEAFKFVDGARSSETYDIAVEALKEAAKKVAHAIKNEGKAMLNGHVRGSLAGGASRAARCASGDHEGSSGQHLSELSPFFRIESNTVQYDTETESLRSGGWESEDGMFDAPTEFFHAKNNQVLLQPSSSIVGGASRGFEQCSMGELLVKALFGRAKTQSPEDDGDRDLPLILTKTHYSVQQSSIAVLGSGATQGSSLANGGSQEIPATEANEMAGYQSTDEKEKKIRELSAELENTNKRCEVYRANLLAVLRDMEEQKSKLSVKVQSARLSLKE</sequence>
<evidence type="ECO:0000313" key="9">
    <source>
        <dbReference type="EMBL" id="TQE09467.1"/>
    </source>
</evidence>
<dbReference type="Pfam" id="PF03101">
    <property type="entry name" value="FAR1"/>
    <property type="match status" value="1"/>
</dbReference>
<dbReference type="PANTHER" id="PTHR31669:SF179">
    <property type="entry name" value="PROTEIN FAR1-RELATED SEQUENCE 5"/>
    <property type="match status" value="1"/>
</dbReference>
<dbReference type="PANTHER" id="PTHR31669">
    <property type="entry name" value="PROTEIN FAR1-RELATED SEQUENCE 10-RELATED"/>
    <property type="match status" value="1"/>
</dbReference>
<proteinExistence type="inferred from homology"/>